<dbReference type="AlphaFoldDB" id="A0A7W6CKZ6"/>
<name>A0A7W6CKZ6_9SPHN</name>
<evidence type="ECO:0000313" key="2">
    <source>
        <dbReference type="Proteomes" id="UP000548867"/>
    </source>
</evidence>
<gene>
    <name evidence="1" type="ORF">GGR38_004667</name>
</gene>
<comment type="caution">
    <text evidence="1">The sequence shown here is derived from an EMBL/GenBank/DDBJ whole genome shotgun (WGS) entry which is preliminary data.</text>
</comment>
<protein>
    <submittedName>
        <fullName evidence="1">Uncharacterized protein</fullName>
    </submittedName>
</protein>
<accession>A0A7W6CKZ6</accession>
<dbReference type="Proteomes" id="UP000548867">
    <property type="component" value="Unassembled WGS sequence"/>
</dbReference>
<organism evidence="1 2">
    <name type="scientific">Novosphingobium sediminicola</name>
    <dbReference type="NCBI Taxonomy" id="563162"/>
    <lineage>
        <taxon>Bacteria</taxon>
        <taxon>Pseudomonadati</taxon>
        <taxon>Pseudomonadota</taxon>
        <taxon>Alphaproteobacteria</taxon>
        <taxon>Sphingomonadales</taxon>
        <taxon>Sphingomonadaceae</taxon>
        <taxon>Novosphingobium</taxon>
    </lineage>
</organism>
<dbReference type="RefSeq" id="WP_168603506.1">
    <property type="nucleotide sequence ID" value="NZ_JACIDX010000031.1"/>
</dbReference>
<evidence type="ECO:0000313" key="1">
    <source>
        <dbReference type="EMBL" id="MBB3957692.1"/>
    </source>
</evidence>
<dbReference type="EMBL" id="JACIDX010000031">
    <property type="protein sequence ID" value="MBB3957692.1"/>
    <property type="molecule type" value="Genomic_DNA"/>
</dbReference>
<proteinExistence type="predicted"/>
<reference evidence="1 2" key="1">
    <citation type="submission" date="2020-08" db="EMBL/GenBank/DDBJ databases">
        <title>Genomic Encyclopedia of Type Strains, Phase IV (KMG-IV): sequencing the most valuable type-strain genomes for metagenomic binning, comparative biology and taxonomic classification.</title>
        <authorList>
            <person name="Goeker M."/>
        </authorList>
    </citation>
    <scope>NUCLEOTIDE SEQUENCE [LARGE SCALE GENOMIC DNA]</scope>
    <source>
        <strain evidence="1 2">DSM 27057</strain>
    </source>
</reference>
<keyword evidence="2" id="KW-1185">Reference proteome</keyword>
<sequence>MRENIVPALQAFQVEVAFFSGDERYASETYKVEAANWYSAEQAALEMSGASAYDDPRVPDLRREACARAC</sequence>